<dbReference type="GO" id="GO:0003677">
    <property type="term" value="F:DNA binding"/>
    <property type="evidence" value="ECO:0007669"/>
    <property type="project" value="UniProtKB-KW"/>
</dbReference>
<dbReference type="STRING" id="145857.GA0070616_3129"/>
<protein>
    <submittedName>
        <fullName evidence="3">DNA-binding transcriptional regulator, MerR family</fullName>
    </submittedName>
</protein>
<keyword evidence="4" id="KW-1185">Reference proteome</keyword>
<dbReference type="PANTHER" id="PTHR30204:SF98">
    <property type="entry name" value="HTH-TYPE TRANSCRIPTIONAL REGULATOR ADHR"/>
    <property type="match status" value="1"/>
</dbReference>
<dbReference type="OrthoDB" id="9802944at2"/>
<dbReference type="PRINTS" id="PR00040">
    <property type="entry name" value="HTHMERR"/>
</dbReference>
<dbReference type="Pfam" id="PF13411">
    <property type="entry name" value="MerR_1"/>
    <property type="match status" value="1"/>
</dbReference>
<evidence type="ECO:0000313" key="4">
    <source>
        <dbReference type="Proteomes" id="UP000199699"/>
    </source>
</evidence>
<dbReference type="PANTHER" id="PTHR30204">
    <property type="entry name" value="REDOX-CYCLING DRUG-SENSING TRANSCRIPTIONAL ACTIVATOR SOXR"/>
    <property type="match status" value="1"/>
</dbReference>
<accession>A0A1C6S7Z7</accession>
<dbReference type="AlphaFoldDB" id="A0A1C6S7Z7"/>
<dbReference type="PROSITE" id="PS50937">
    <property type="entry name" value="HTH_MERR_2"/>
    <property type="match status" value="1"/>
</dbReference>
<reference evidence="3 4" key="1">
    <citation type="submission" date="2016-06" db="EMBL/GenBank/DDBJ databases">
        <authorList>
            <person name="Kjaerup R.B."/>
            <person name="Dalgaard T.S."/>
            <person name="Juul-Madsen H.R."/>
        </authorList>
    </citation>
    <scope>NUCLEOTIDE SEQUENCE [LARGE SCALE GENOMIC DNA]</scope>
    <source>
        <strain evidence="3 4">DSM 43818</strain>
    </source>
</reference>
<dbReference type="GO" id="GO:0003700">
    <property type="term" value="F:DNA-binding transcription factor activity"/>
    <property type="evidence" value="ECO:0007669"/>
    <property type="project" value="InterPro"/>
</dbReference>
<dbReference type="Proteomes" id="UP000199699">
    <property type="component" value="Unassembled WGS sequence"/>
</dbReference>
<feature type="domain" description="HTH merR-type" evidence="2">
    <location>
        <begin position="4"/>
        <end position="73"/>
    </location>
</feature>
<dbReference type="InterPro" id="IPR009061">
    <property type="entry name" value="DNA-bd_dom_put_sf"/>
</dbReference>
<dbReference type="CDD" id="cd01109">
    <property type="entry name" value="HTH_YyaN"/>
    <property type="match status" value="1"/>
</dbReference>
<name>A0A1C6S7Z7_9ACTN</name>
<dbReference type="InterPro" id="IPR000551">
    <property type="entry name" value="MerR-type_HTH_dom"/>
</dbReference>
<evidence type="ECO:0000313" key="3">
    <source>
        <dbReference type="EMBL" id="SCL25565.1"/>
    </source>
</evidence>
<dbReference type="Gene3D" id="1.10.1660.10">
    <property type="match status" value="1"/>
</dbReference>
<organism evidence="3 4">
    <name type="scientific">Micromonospora nigra</name>
    <dbReference type="NCBI Taxonomy" id="145857"/>
    <lineage>
        <taxon>Bacteria</taxon>
        <taxon>Bacillati</taxon>
        <taxon>Actinomycetota</taxon>
        <taxon>Actinomycetes</taxon>
        <taxon>Micromonosporales</taxon>
        <taxon>Micromonosporaceae</taxon>
        <taxon>Micromonospora</taxon>
    </lineage>
</organism>
<dbReference type="EMBL" id="FMHT01000003">
    <property type="protein sequence ID" value="SCL25565.1"/>
    <property type="molecule type" value="Genomic_DNA"/>
</dbReference>
<dbReference type="RefSeq" id="WP_091082476.1">
    <property type="nucleotide sequence ID" value="NZ_FMHT01000003.1"/>
</dbReference>
<gene>
    <name evidence="3" type="ORF">GA0070616_3129</name>
</gene>
<proteinExistence type="predicted"/>
<dbReference type="InterPro" id="IPR047057">
    <property type="entry name" value="MerR_fam"/>
</dbReference>
<evidence type="ECO:0000256" key="1">
    <source>
        <dbReference type="ARBA" id="ARBA00023125"/>
    </source>
</evidence>
<sequence>MTESYSIAEMVARTGLTAHTLRYYERAGLIEPPPRERNGHRRYTAADLGMITILTKLRATGMPIEGMRRYSALCRQGPGNEADRRALLLEHREQVLSRLDQLQADLAVVDRKIEMYAPVTASAADAGRSETVCPAVRSRRSVVA</sequence>
<evidence type="ECO:0000259" key="2">
    <source>
        <dbReference type="PROSITE" id="PS50937"/>
    </source>
</evidence>
<dbReference type="SUPFAM" id="SSF46955">
    <property type="entry name" value="Putative DNA-binding domain"/>
    <property type="match status" value="1"/>
</dbReference>
<keyword evidence="1 3" id="KW-0238">DNA-binding</keyword>
<dbReference type="SMART" id="SM00422">
    <property type="entry name" value="HTH_MERR"/>
    <property type="match status" value="1"/>
</dbReference>